<accession>A0A5N7CNI8</accession>
<organism evidence="3">
    <name type="scientific">Petromyces alliaceus</name>
    <name type="common">Aspergillus alliaceus</name>
    <dbReference type="NCBI Taxonomy" id="209559"/>
    <lineage>
        <taxon>Eukaryota</taxon>
        <taxon>Fungi</taxon>
        <taxon>Dikarya</taxon>
        <taxon>Ascomycota</taxon>
        <taxon>Pezizomycotina</taxon>
        <taxon>Eurotiomycetes</taxon>
        <taxon>Eurotiomycetidae</taxon>
        <taxon>Eurotiales</taxon>
        <taxon>Aspergillaceae</taxon>
        <taxon>Aspergillus</taxon>
        <taxon>Aspergillus subgen. Circumdati</taxon>
    </lineage>
</organism>
<sequence>MSTPTSFTIPRTVFSAGLIRAGRISCSRPNVRRHFFGSIANLYAGSLSDSHNAHHVGRVHHHLEHNGVLKISLAFDDDKSKYLEQLVLHLHKNHGHGLPITHSSSRGWFWDVRPSPETTSSHQARSETMDEFPWHTDCSYDRVPPRYFALQVLQPDTNGGGTLSVLRSEHLLSRLSPTTRISLTHPEYAFTVPPEFTKDDNDKHIVGCLLSTTEEQRHVQLRFRADIISPLTTRAESAYRELQGVLSSKDIEADIIHLTSESMPRGSIILLDNRRWLHSRNIVKDPNRHLRRVRWDSRPFSEDMLQTPAHIGSSPIVRYGQNV</sequence>
<evidence type="ECO:0000313" key="3">
    <source>
        <dbReference type="EMBL" id="KAE8395083.1"/>
    </source>
</evidence>
<dbReference type="Proteomes" id="UP000326877">
    <property type="component" value="Unassembled WGS sequence"/>
</dbReference>
<evidence type="ECO:0000259" key="2">
    <source>
        <dbReference type="Pfam" id="PF02668"/>
    </source>
</evidence>
<dbReference type="GO" id="GO:0016491">
    <property type="term" value="F:oxidoreductase activity"/>
    <property type="evidence" value="ECO:0007669"/>
    <property type="project" value="UniProtKB-KW"/>
</dbReference>
<evidence type="ECO:0000256" key="1">
    <source>
        <dbReference type="ARBA" id="ARBA00023002"/>
    </source>
</evidence>
<proteinExistence type="predicted"/>
<reference evidence="3" key="1">
    <citation type="submission" date="2019-04" db="EMBL/GenBank/DDBJ databases">
        <title>Friends and foes A comparative genomics studyof 23 Aspergillus species from section Flavi.</title>
        <authorList>
            <consortium name="DOE Joint Genome Institute"/>
            <person name="Kjaerbolling I."/>
            <person name="Vesth T."/>
            <person name="Frisvad J.C."/>
            <person name="Nybo J.L."/>
            <person name="Theobald S."/>
            <person name="Kildgaard S."/>
            <person name="Isbrandt T."/>
            <person name="Kuo A."/>
            <person name="Sato A."/>
            <person name="Lyhne E.K."/>
            <person name="Kogle M.E."/>
            <person name="Wiebenga A."/>
            <person name="Kun R.S."/>
            <person name="Lubbers R.J."/>
            <person name="Makela M.R."/>
            <person name="Barry K."/>
            <person name="Chovatia M."/>
            <person name="Clum A."/>
            <person name="Daum C."/>
            <person name="Haridas S."/>
            <person name="He G."/>
            <person name="LaButti K."/>
            <person name="Lipzen A."/>
            <person name="Mondo S."/>
            <person name="Riley R."/>
            <person name="Salamov A."/>
            <person name="Simmons B.A."/>
            <person name="Magnuson J.K."/>
            <person name="Henrissat B."/>
            <person name="Mortensen U.H."/>
            <person name="Larsen T.O."/>
            <person name="Devries R.P."/>
            <person name="Grigoriev I.V."/>
            <person name="Machida M."/>
            <person name="Baker S.E."/>
            <person name="Andersen M.R."/>
        </authorList>
    </citation>
    <scope>NUCLEOTIDE SEQUENCE [LARGE SCALE GENOMIC DNA]</scope>
    <source>
        <strain evidence="3">IBT 14317</strain>
    </source>
</reference>
<dbReference type="Pfam" id="PF02668">
    <property type="entry name" value="TauD"/>
    <property type="match status" value="1"/>
</dbReference>
<keyword evidence="1" id="KW-0560">Oxidoreductase</keyword>
<gene>
    <name evidence="3" type="ORF">BDV23DRAFT_179070</name>
</gene>
<dbReference type="AlphaFoldDB" id="A0A5N7CNI8"/>
<dbReference type="Gene3D" id="3.60.130.10">
    <property type="entry name" value="Clavaminate synthase-like"/>
    <property type="match status" value="1"/>
</dbReference>
<name>A0A5N7CNI8_PETAA</name>
<feature type="domain" description="TauD/TfdA-like" evidence="2">
    <location>
        <begin position="109"/>
        <end position="293"/>
    </location>
</feature>
<dbReference type="EMBL" id="ML735220">
    <property type="protein sequence ID" value="KAE8395083.1"/>
    <property type="molecule type" value="Genomic_DNA"/>
</dbReference>
<protein>
    <recommendedName>
        <fullName evidence="2">TauD/TfdA-like domain-containing protein</fullName>
    </recommendedName>
</protein>
<dbReference type="InterPro" id="IPR003819">
    <property type="entry name" value="TauD/TfdA-like"/>
</dbReference>
<dbReference type="InterPro" id="IPR042098">
    <property type="entry name" value="TauD-like_sf"/>
</dbReference>
<dbReference type="OrthoDB" id="2117718at2759"/>
<dbReference type="SUPFAM" id="SSF51197">
    <property type="entry name" value="Clavaminate synthase-like"/>
    <property type="match status" value="1"/>
</dbReference>